<feature type="signal peptide" evidence="8">
    <location>
        <begin position="1"/>
        <end position="19"/>
    </location>
</feature>
<dbReference type="Gene3D" id="2.40.160.60">
    <property type="entry name" value="Outer membrane protein transport protein (OMPP1/FadL/TodX)"/>
    <property type="match status" value="1"/>
</dbReference>
<evidence type="ECO:0000313" key="9">
    <source>
        <dbReference type="EMBL" id="QTD36844.1"/>
    </source>
</evidence>
<dbReference type="PANTHER" id="PTHR35093">
    <property type="entry name" value="OUTER MEMBRANE PROTEIN NMB0088-RELATED"/>
    <property type="match status" value="1"/>
</dbReference>
<keyword evidence="4" id="KW-0812">Transmembrane</keyword>
<keyword evidence="7" id="KW-0998">Cell outer membrane</keyword>
<reference evidence="9 10" key="1">
    <citation type="submission" date="2021-03" db="EMBL/GenBank/DDBJ databases">
        <title>Complete genome of Polaribacter_sp.G4M1.</title>
        <authorList>
            <person name="Jeong S.W."/>
            <person name="Bae J.W."/>
        </authorList>
    </citation>
    <scope>NUCLEOTIDE SEQUENCE [LARGE SCALE GENOMIC DNA]</scope>
    <source>
        <strain evidence="9 10">G4M1</strain>
    </source>
</reference>
<evidence type="ECO:0000256" key="2">
    <source>
        <dbReference type="ARBA" id="ARBA00008163"/>
    </source>
</evidence>
<organism evidence="9 10">
    <name type="scientific">Polaribacter batillariae</name>
    <dbReference type="NCBI Taxonomy" id="2808900"/>
    <lineage>
        <taxon>Bacteria</taxon>
        <taxon>Pseudomonadati</taxon>
        <taxon>Bacteroidota</taxon>
        <taxon>Flavobacteriia</taxon>
        <taxon>Flavobacteriales</taxon>
        <taxon>Flavobacteriaceae</taxon>
    </lineage>
</organism>
<evidence type="ECO:0000256" key="7">
    <source>
        <dbReference type="ARBA" id="ARBA00023237"/>
    </source>
</evidence>
<keyword evidence="6" id="KW-0472">Membrane</keyword>
<keyword evidence="3" id="KW-1134">Transmembrane beta strand</keyword>
<dbReference type="InterPro" id="IPR005017">
    <property type="entry name" value="OMPP1/FadL/TodX"/>
</dbReference>
<accession>A0ABX7ST57</accession>
<evidence type="ECO:0000256" key="5">
    <source>
        <dbReference type="ARBA" id="ARBA00022729"/>
    </source>
</evidence>
<gene>
    <name evidence="9" type="ORF">JL193_11995</name>
</gene>
<evidence type="ECO:0000256" key="4">
    <source>
        <dbReference type="ARBA" id="ARBA00022692"/>
    </source>
</evidence>
<comment type="subcellular location">
    <subcellularLocation>
        <location evidence="1">Cell outer membrane</location>
        <topology evidence="1">Multi-pass membrane protein</topology>
    </subcellularLocation>
</comment>
<dbReference type="RefSeq" id="WP_207971023.1">
    <property type="nucleotide sequence ID" value="NZ_CP071795.1"/>
</dbReference>
<keyword evidence="10" id="KW-1185">Reference proteome</keyword>
<evidence type="ECO:0000256" key="3">
    <source>
        <dbReference type="ARBA" id="ARBA00022452"/>
    </source>
</evidence>
<evidence type="ECO:0000256" key="6">
    <source>
        <dbReference type="ARBA" id="ARBA00023136"/>
    </source>
</evidence>
<comment type="similarity">
    <text evidence="2">Belongs to the OmpP1/FadL family.</text>
</comment>
<evidence type="ECO:0000313" key="10">
    <source>
        <dbReference type="Proteomes" id="UP000663935"/>
    </source>
</evidence>
<keyword evidence="5 8" id="KW-0732">Signal</keyword>
<dbReference type="EMBL" id="CP071795">
    <property type="protein sequence ID" value="QTD36844.1"/>
    <property type="molecule type" value="Genomic_DNA"/>
</dbReference>
<dbReference type="Proteomes" id="UP000663935">
    <property type="component" value="Chromosome"/>
</dbReference>
<feature type="chain" id="PRO_5045383969" evidence="8">
    <location>
        <begin position="20"/>
        <end position="464"/>
    </location>
</feature>
<evidence type="ECO:0000256" key="1">
    <source>
        <dbReference type="ARBA" id="ARBA00004571"/>
    </source>
</evidence>
<proteinExistence type="inferred from homology"/>
<evidence type="ECO:0000256" key="8">
    <source>
        <dbReference type="SAM" id="SignalP"/>
    </source>
</evidence>
<sequence>MKKIITLATLFAVTLTSYAQSLNYQELALLFSQDDANGTARFTSMGGAFGALGGDISSININPAGLAVFNNSSFAGTLNSRNTEIQSTFYGNTVNNQDQFFNFSQAGAVLVFESAYKSDWNKFAIGFNYRLSKDFNDNFIIEGNSEVPTFRDFPLDNNNPTIDYNVSDENQRFINNYKGGLDEINLAFSSVYQNRLYVGAGFNFYNLNFSQQSNLLEFNSDGNGNTLDANFYQENFTSGSGISLNAGFIYKANQNFRFGLSYQTPTWFTEIIEDTNIVDNDGFEGDTEITVSNDPNNIYNNTAGDNFLNQSLIYRLKTPSKLTASAAVVFGKSGLFSFDYINRNYSNMKLSNGDFSGENTFFENELKSTNSFNMGAEWRFDKLSVRGGYRFEENPNKAALDSDNISGYSFGAGYNFGNFKVDFAYSNNNRTSFYDVYPQFVAQINTADLSIDNRIFTATVSLSL</sequence>
<name>A0ABX7ST57_9FLAO</name>
<protein>
    <submittedName>
        <fullName evidence="9">Outer membrane protein transport protein</fullName>
    </submittedName>
</protein>
<dbReference type="SUPFAM" id="SSF56935">
    <property type="entry name" value="Porins"/>
    <property type="match status" value="1"/>
</dbReference>
<dbReference type="PANTHER" id="PTHR35093:SF8">
    <property type="entry name" value="OUTER MEMBRANE PROTEIN NMB0088-RELATED"/>
    <property type="match status" value="1"/>
</dbReference>